<evidence type="ECO:0000256" key="2">
    <source>
        <dbReference type="ARBA" id="ARBA00011901"/>
    </source>
</evidence>
<dbReference type="GO" id="GO:0071555">
    <property type="term" value="P:cell wall organization"/>
    <property type="evidence" value="ECO:0007669"/>
    <property type="project" value="UniProtKB-KW"/>
</dbReference>
<dbReference type="PANTHER" id="PTHR30417:SF1">
    <property type="entry name" value="N-ACETYLMURAMOYL-L-ALANINE AMIDASE AMID"/>
    <property type="match status" value="1"/>
</dbReference>
<dbReference type="EC" id="3.5.1.28" evidence="2"/>
<evidence type="ECO:0000256" key="1">
    <source>
        <dbReference type="ARBA" id="ARBA00001561"/>
    </source>
</evidence>
<sequence>MKRPIFSLLAAGCLLAFTQCNRGPYAAANKKYKKQSKSYAETLKSSPATQTMATATPWVGTVNFNMRKPNFVVIHHTAQGSCDTTLRTFTLERTQVSAHYVVCREGIVHHMLNDYLRAWHAGAGRWAGVTDVNSASIGIEIDNNGFEPFSEAQLNATLQLLDTLKRKYNIPAANFIGHADVAPTRKNDPSILFPWKRFADAGFGLWWGDTTQAQVPAGFNHLDALRIIGYDLRDTSAVFSTFRRKYLQSEAKGPLNEGEKKVLYTLYRKFL</sequence>
<dbReference type="OrthoDB" id="9794842at2"/>
<feature type="domain" description="N-acetylmuramoyl-L-alanine amidase" evidence="6">
    <location>
        <begin position="59"/>
        <end position="190"/>
    </location>
</feature>
<dbReference type="EMBL" id="SJZI01000042">
    <property type="protein sequence ID" value="TCJ14144.1"/>
    <property type="molecule type" value="Genomic_DNA"/>
</dbReference>
<evidence type="ECO:0000259" key="6">
    <source>
        <dbReference type="SMART" id="SM00644"/>
    </source>
</evidence>
<dbReference type="GO" id="GO:0019867">
    <property type="term" value="C:outer membrane"/>
    <property type="evidence" value="ECO:0007669"/>
    <property type="project" value="TreeGrafter"/>
</dbReference>
<keyword evidence="4" id="KW-0961">Cell wall biogenesis/degradation</keyword>
<accession>A0A4R1BB12</accession>
<gene>
    <name evidence="7" type="ORF">EPD60_09050</name>
</gene>
<dbReference type="SUPFAM" id="SSF55846">
    <property type="entry name" value="N-acetylmuramoyl-L-alanine amidase-like"/>
    <property type="match status" value="1"/>
</dbReference>
<dbReference type="GO" id="GO:0009254">
    <property type="term" value="P:peptidoglycan turnover"/>
    <property type="evidence" value="ECO:0007669"/>
    <property type="project" value="TreeGrafter"/>
</dbReference>
<feature type="signal peptide" evidence="5">
    <location>
        <begin position="1"/>
        <end position="22"/>
    </location>
</feature>
<protein>
    <recommendedName>
        <fullName evidence="2">N-acetylmuramoyl-L-alanine amidase</fullName>
        <ecNumber evidence="2">3.5.1.28</ecNumber>
    </recommendedName>
</protein>
<feature type="chain" id="PRO_5020540787" description="N-acetylmuramoyl-L-alanine amidase" evidence="5">
    <location>
        <begin position="23"/>
        <end position="271"/>
    </location>
</feature>
<evidence type="ECO:0000313" key="7">
    <source>
        <dbReference type="EMBL" id="TCJ14144.1"/>
    </source>
</evidence>
<evidence type="ECO:0000256" key="5">
    <source>
        <dbReference type="SAM" id="SignalP"/>
    </source>
</evidence>
<dbReference type="SMART" id="SM00644">
    <property type="entry name" value="Ami_2"/>
    <property type="match status" value="1"/>
</dbReference>
<dbReference type="Pfam" id="PF01510">
    <property type="entry name" value="Amidase_2"/>
    <property type="match status" value="1"/>
</dbReference>
<dbReference type="AlphaFoldDB" id="A0A4R1BB12"/>
<dbReference type="InterPro" id="IPR051206">
    <property type="entry name" value="NAMLAA_amidase_2"/>
</dbReference>
<organism evidence="7 8">
    <name type="scientific">Flaviaesturariibacter flavus</name>
    <dbReference type="NCBI Taxonomy" id="2502780"/>
    <lineage>
        <taxon>Bacteria</taxon>
        <taxon>Pseudomonadati</taxon>
        <taxon>Bacteroidota</taxon>
        <taxon>Chitinophagia</taxon>
        <taxon>Chitinophagales</taxon>
        <taxon>Chitinophagaceae</taxon>
        <taxon>Flaviaestuariibacter</taxon>
    </lineage>
</organism>
<reference evidence="7 8" key="1">
    <citation type="submission" date="2019-03" db="EMBL/GenBank/DDBJ databases">
        <authorList>
            <person name="Kim M.K.M."/>
        </authorList>
    </citation>
    <scope>NUCLEOTIDE SEQUENCE [LARGE SCALE GENOMIC DNA]</scope>
    <source>
        <strain evidence="7 8">17J68-12</strain>
    </source>
</reference>
<keyword evidence="5" id="KW-0732">Signal</keyword>
<evidence type="ECO:0000256" key="3">
    <source>
        <dbReference type="ARBA" id="ARBA00022801"/>
    </source>
</evidence>
<keyword evidence="3" id="KW-0378">Hydrolase</keyword>
<proteinExistence type="predicted"/>
<dbReference type="InterPro" id="IPR036505">
    <property type="entry name" value="Amidase/PGRP_sf"/>
</dbReference>
<evidence type="ECO:0000313" key="8">
    <source>
        <dbReference type="Proteomes" id="UP000295334"/>
    </source>
</evidence>
<dbReference type="CDD" id="cd06583">
    <property type="entry name" value="PGRP"/>
    <property type="match status" value="1"/>
</dbReference>
<dbReference type="GO" id="GO:0009253">
    <property type="term" value="P:peptidoglycan catabolic process"/>
    <property type="evidence" value="ECO:0007669"/>
    <property type="project" value="InterPro"/>
</dbReference>
<dbReference type="Gene3D" id="3.40.80.10">
    <property type="entry name" value="Peptidoglycan recognition protein-like"/>
    <property type="match status" value="1"/>
</dbReference>
<comment type="catalytic activity">
    <reaction evidence="1">
        <text>Hydrolyzes the link between N-acetylmuramoyl residues and L-amino acid residues in certain cell-wall glycopeptides.</text>
        <dbReference type="EC" id="3.5.1.28"/>
    </reaction>
</comment>
<comment type="caution">
    <text evidence="7">The sequence shown here is derived from an EMBL/GenBank/DDBJ whole genome shotgun (WGS) entry which is preliminary data.</text>
</comment>
<dbReference type="RefSeq" id="WP_131448979.1">
    <property type="nucleotide sequence ID" value="NZ_SJZI01000042.1"/>
</dbReference>
<dbReference type="GO" id="GO:0008745">
    <property type="term" value="F:N-acetylmuramoyl-L-alanine amidase activity"/>
    <property type="evidence" value="ECO:0007669"/>
    <property type="project" value="UniProtKB-EC"/>
</dbReference>
<dbReference type="Proteomes" id="UP000295334">
    <property type="component" value="Unassembled WGS sequence"/>
</dbReference>
<evidence type="ECO:0000256" key="4">
    <source>
        <dbReference type="ARBA" id="ARBA00023316"/>
    </source>
</evidence>
<dbReference type="PANTHER" id="PTHR30417">
    <property type="entry name" value="N-ACETYLMURAMOYL-L-ALANINE AMIDASE AMID"/>
    <property type="match status" value="1"/>
</dbReference>
<dbReference type="InterPro" id="IPR002502">
    <property type="entry name" value="Amidase_domain"/>
</dbReference>
<keyword evidence="8" id="KW-1185">Reference proteome</keyword>
<name>A0A4R1BB12_9BACT</name>